<feature type="compositionally biased region" description="Polar residues" evidence="10">
    <location>
        <begin position="631"/>
        <end position="647"/>
    </location>
</feature>
<dbReference type="GO" id="GO:0005524">
    <property type="term" value="F:ATP binding"/>
    <property type="evidence" value="ECO:0007669"/>
    <property type="project" value="UniProtKB-KW"/>
</dbReference>
<evidence type="ECO:0000256" key="7">
    <source>
        <dbReference type="ARBA" id="ARBA00022840"/>
    </source>
</evidence>
<keyword evidence="4" id="KW-0548">Nucleotidyltransferase</keyword>
<dbReference type="Pfam" id="PF02696">
    <property type="entry name" value="SelO"/>
    <property type="match status" value="1"/>
</dbReference>
<gene>
    <name evidence="11" type="ORF">P879_07289</name>
</gene>
<evidence type="ECO:0000256" key="5">
    <source>
        <dbReference type="ARBA" id="ARBA00022723"/>
    </source>
</evidence>
<keyword evidence="7" id="KW-0067">ATP-binding</keyword>
<evidence type="ECO:0000256" key="1">
    <source>
        <dbReference type="ARBA" id="ARBA00001946"/>
    </source>
</evidence>
<evidence type="ECO:0000256" key="10">
    <source>
        <dbReference type="SAM" id="MobiDB-lite"/>
    </source>
</evidence>
<dbReference type="AlphaFoldDB" id="A0A8T0D705"/>
<keyword evidence="5" id="KW-0479">Metal-binding</keyword>
<accession>A0A8T0D705</accession>
<keyword evidence="3" id="KW-0808">Transferase</keyword>
<evidence type="ECO:0000256" key="9">
    <source>
        <dbReference type="ARBA" id="ARBA00031547"/>
    </source>
</evidence>
<proteinExistence type="inferred from homology"/>
<dbReference type="PANTHER" id="PTHR12153">
    <property type="entry name" value="SELENOPROTEIN O"/>
    <property type="match status" value="1"/>
</dbReference>
<dbReference type="Proteomes" id="UP000699462">
    <property type="component" value="Unassembled WGS sequence"/>
</dbReference>
<keyword evidence="6" id="KW-0547">Nucleotide-binding</keyword>
<dbReference type="PANTHER" id="PTHR12153:SF15">
    <property type="entry name" value="PROTEIN ADENYLYLTRANSFERASE SELO, MITOCHONDRIAL"/>
    <property type="match status" value="1"/>
</dbReference>
<evidence type="ECO:0000256" key="3">
    <source>
        <dbReference type="ARBA" id="ARBA00022679"/>
    </source>
</evidence>
<reference evidence="11 12" key="1">
    <citation type="submission" date="2019-07" db="EMBL/GenBank/DDBJ databases">
        <title>Annotation for the trematode Paragonimus westermani.</title>
        <authorList>
            <person name="Choi Y.-J."/>
        </authorList>
    </citation>
    <scope>NUCLEOTIDE SEQUENCE [LARGE SCALE GENOMIC DNA]</scope>
    <source>
        <strain evidence="11">180907_Pwestermani</strain>
    </source>
</reference>
<evidence type="ECO:0000313" key="12">
    <source>
        <dbReference type="Proteomes" id="UP000699462"/>
    </source>
</evidence>
<name>A0A8T0D705_9TREM</name>
<comment type="cofactor">
    <cofactor evidence="1">
        <name>Mg(2+)</name>
        <dbReference type="ChEBI" id="CHEBI:18420"/>
    </cofactor>
</comment>
<comment type="similarity">
    <text evidence="2">Belongs to the SELO family.</text>
</comment>
<feature type="region of interest" description="Disordered" evidence="10">
    <location>
        <begin position="620"/>
        <end position="650"/>
    </location>
</feature>
<dbReference type="GO" id="GO:0016779">
    <property type="term" value="F:nucleotidyltransferase activity"/>
    <property type="evidence" value="ECO:0007669"/>
    <property type="project" value="UniProtKB-KW"/>
</dbReference>
<dbReference type="OrthoDB" id="10254721at2759"/>
<evidence type="ECO:0000256" key="4">
    <source>
        <dbReference type="ARBA" id="ARBA00022695"/>
    </source>
</evidence>
<evidence type="ECO:0000256" key="2">
    <source>
        <dbReference type="ARBA" id="ARBA00009747"/>
    </source>
</evidence>
<protein>
    <recommendedName>
        <fullName evidence="9">Selenoprotein O</fullName>
    </recommendedName>
</protein>
<keyword evidence="8" id="KW-0460">Magnesium</keyword>
<evidence type="ECO:0000256" key="6">
    <source>
        <dbReference type="ARBA" id="ARBA00022741"/>
    </source>
</evidence>
<comment type="caution">
    <text evidence="11">The sequence shown here is derived from an EMBL/GenBank/DDBJ whole genome shotgun (WGS) entry which is preliminary data.</text>
</comment>
<evidence type="ECO:0000313" key="11">
    <source>
        <dbReference type="EMBL" id="KAF8563639.1"/>
    </source>
</evidence>
<dbReference type="GO" id="GO:0046872">
    <property type="term" value="F:metal ion binding"/>
    <property type="evidence" value="ECO:0007669"/>
    <property type="project" value="UniProtKB-KW"/>
</dbReference>
<dbReference type="HAMAP" id="MF_00692">
    <property type="entry name" value="SelO"/>
    <property type="match status" value="1"/>
</dbReference>
<evidence type="ECO:0000256" key="8">
    <source>
        <dbReference type="ARBA" id="ARBA00022842"/>
    </source>
</evidence>
<dbReference type="InterPro" id="IPR003846">
    <property type="entry name" value="SelO"/>
</dbReference>
<dbReference type="EMBL" id="JTDF01011197">
    <property type="protein sequence ID" value="KAF8563639.1"/>
    <property type="molecule type" value="Genomic_DNA"/>
</dbReference>
<keyword evidence="12" id="KW-1185">Reference proteome</keyword>
<organism evidence="11 12">
    <name type="scientific">Paragonimus westermani</name>
    <dbReference type="NCBI Taxonomy" id="34504"/>
    <lineage>
        <taxon>Eukaryota</taxon>
        <taxon>Metazoa</taxon>
        <taxon>Spiralia</taxon>
        <taxon>Lophotrochozoa</taxon>
        <taxon>Platyhelminthes</taxon>
        <taxon>Trematoda</taxon>
        <taxon>Digenea</taxon>
        <taxon>Plagiorchiida</taxon>
        <taxon>Troglotremata</taxon>
        <taxon>Troglotrematidae</taxon>
        <taxon>Paragonimus</taxon>
    </lineage>
</organism>
<feature type="compositionally biased region" description="Basic and acidic residues" evidence="10">
    <location>
        <begin position="620"/>
        <end position="630"/>
    </location>
</feature>
<sequence length="670" mass="75629">MDVMQQVRNGPKFDNLALRALPVDTGPNSIRVVSNACFAKAQTTPVESPQLVIASREVFELLNFPTSLIDQAVDFSAELAVLVQYLSGNKVWRASEPSAHCYCGHQFGNFAGQLGDGAVVYLGEVINHKGERWELQLKGAGQTPFSRQADGRKVLRSSLREFLCSEAMYHLGIPTTRAASVITSDTLVSRDVFYTGDIVMERASITCRVAPTFIRFGSFEITKPPDALTGRRGSSFGNHTILPQLTAYVIENFYPEIWSTRASSDWSTVCLSFFEQVVRRTAELVACWQTVGFCHGVLNTDNMSIIGLTIDYGPFGFMDRFTWDSVCNASDTDGRYSYAQQPSICAWNCARLAECLVRATLDATLSSVELEDASLYQDKQSKLMDQYRGILDANFMSTFRRCYVHRMKKKLGLFASLADDSADERLFKSLFDTMEQTGADFSNTFLALEESLQSVPHSELQSHNLTLCADPLVAECCSLGELIEFYEPNDSDIKQDMLLRLIGFDRRVCDRLNETKILKPAEKAIRLRELQHMTEEEKRARDVRLWRIWLDAYAERLSLDADLMPNREWSERLRLMRSSNPRIVLRNYMAEEAIKAAESGNFTVARNLLEDLRRPFHITGRPDEIDDHNKQTSINSQLPPQLTSCSGVSGPHVRVRPPAWAREVRVTWSS</sequence>